<keyword evidence="3" id="KW-1185">Reference proteome</keyword>
<comment type="caution">
    <text evidence="2">The sequence shown here is derived from an EMBL/GenBank/DDBJ whole genome shotgun (WGS) entry which is preliminary data.</text>
</comment>
<proteinExistence type="predicted"/>
<protein>
    <submittedName>
        <fullName evidence="2">Uncharacterized protein</fullName>
    </submittedName>
</protein>
<sequence length="63" mass="6748">MTVMDQHSTESDEAGTARQARFGKLPPRIRPESIVESVDTATPQERPGPSGTEAQRQTLLAGG</sequence>
<reference evidence="2 3" key="1">
    <citation type="submission" date="2021-01" db="EMBL/GenBank/DDBJ databases">
        <title>Actinoplanes sp. nov. LDG1-01 isolated from lichen.</title>
        <authorList>
            <person name="Saeng-In P."/>
            <person name="Phongsopitanun W."/>
            <person name="Kanchanasin P."/>
            <person name="Yuki M."/>
            <person name="Kudo T."/>
            <person name="Ohkuma M."/>
            <person name="Tanasupawat S."/>
        </authorList>
    </citation>
    <scope>NUCLEOTIDE SEQUENCE [LARGE SCALE GENOMIC DNA]</scope>
    <source>
        <strain evidence="2 3">LDG1-01</strain>
    </source>
</reference>
<name>A0ABS1VZU7_9ACTN</name>
<evidence type="ECO:0000256" key="1">
    <source>
        <dbReference type="SAM" id="MobiDB-lite"/>
    </source>
</evidence>
<dbReference type="EMBL" id="JAENHO010000012">
    <property type="protein sequence ID" value="MBL7260015.1"/>
    <property type="molecule type" value="Genomic_DNA"/>
</dbReference>
<organism evidence="2 3">
    <name type="scientific">Paractinoplanes lichenicola</name>
    <dbReference type="NCBI Taxonomy" id="2802976"/>
    <lineage>
        <taxon>Bacteria</taxon>
        <taxon>Bacillati</taxon>
        <taxon>Actinomycetota</taxon>
        <taxon>Actinomycetes</taxon>
        <taxon>Micromonosporales</taxon>
        <taxon>Micromonosporaceae</taxon>
        <taxon>Paractinoplanes</taxon>
    </lineage>
</organism>
<evidence type="ECO:0000313" key="3">
    <source>
        <dbReference type="Proteomes" id="UP000598996"/>
    </source>
</evidence>
<accession>A0ABS1VZU7</accession>
<gene>
    <name evidence="2" type="ORF">JKJ07_37410</name>
</gene>
<feature type="region of interest" description="Disordered" evidence="1">
    <location>
        <begin position="1"/>
        <end position="63"/>
    </location>
</feature>
<dbReference type="RefSeq" id="WP_202996694.1">
    <property type="nucleotide sequence ID" value="NZ_JAENHO010000012.1"/>
</dbReference>
<evidence type="ECO:0000313" key="2">
    <source>
        <dbReference type="EMBL" id="MBL7260015.1"/>
    </source>
</evidence>
<feature type="compositionally biased region" description="Polar residues" evidence="1">
    <location>
        <begin position="52"/>
        <end position="63"/>
    </location>
</feature>
<dbReference type="Proteomes" id="UP000598996">
    <property type="component" value="Unassembled WGS sequence"/>
</dbReference>